<evidence type="ECO:0000313" key="2">
    <source>
        <dbReference type="Proteomes" id="UP000271889"/>
    </source>
</evidence>
<proteinExistence type="predicted"/>
<dbReference type="Proteomes" id="UP000271889">
    <property type="component" value="Unassembled WGS sequence"/>
</dbReference>
<dbReference type="AlphaFoldDB" id="A0A3P6SAH6"/>
<dbReference type="EMBL" id="UYRV01004456">
    <property type="protein sequence ID" value="VDK51511.1"/>
    <property type="molecule type" value="Genomic_DNA"/>
</dbReference>
<reference evidence="1 2" key="1">
    <citation type="submission" date="2018-11" db="EMBL/GenBank/DDBJ databases">
        <authorList>
            <consortium name="Pathogen Informatics"/>
        </authorList>
    </citation>
    <scope>NUCLEOTIDE SEQUENCE [LARGE SCALE GENOMIC DNA]</scope>
</reference>
<accession>A0A3P6SAH6</accession>
<sequence>MSNETIERGSLLLFELVDFDIETCPKTESITNENSLGVDAASPRKNLSRPPICAASGAYRGCEELSTSTCGPSEHAPGSRYKTVVVRYVLQLPRKIPDDFCHPLIDAHPWGHLVLPQTSNWSSLRERDITGDMPDQDYRHIPDSGYSRYQFAKWFFPF</sequence>
<protein>
    <submittedName>
        <fullName evidence="1">Uncharacterized protein</fullName>
    </submittedName>
</protein>
<name>A0A3P6SAH6_CYLGO</name>
<evidence type="ECO:0000313" key="1">
    <source>
        <dbReference type="EMBL" id="VDK51511.1"/>
    </source>
</evidence>
<organism evidence="1 2">
    <name type="scientific">Cylicostephanus goldi</name>
    <name type="common">Nematode worm</name>
    <dbReference type="NCBI Taxonomy" id="71465"/>
    <lineage>
        <taxon>Eukaryota</taxon>
        <taxon>Metazoa</taxon>
        <taxon>Ecdysozoa</taxon>
        <taxon>Nematoda</taxon>
        <taxon>Chromadorea</taxon>
        <taxon>Rhabditida</taxon>
        <taxon>Rhabditina</taxon>
        <taxon>Rhabditomorpha</taxon>
        <taxon>Strongyloidea</taxon>
        <taxon>Strongylidae</taxon>
        <taxon>Cylicostephanus</taxon>
    </lineage>
</organism>
<keyword evidence="2" id="KW-1185">Reference proteome</keyword>
<gene>
    <name evidence="1" type="ORF">CGOC_LOCUS2091</name>
</gene>